<evidence type="ECO:0000313" key="9">
    <source>
        <dbReference type="Proteomes" id="UP000193467"/>
    </source>
</evidence>
<dbReference type="InterPro" id="IPR011701">
    <property type="entry name" value="MFS"/>
</dbReference>
<dbReference type="PROSITE" id="PS50850">
    <property type="entry name" value="MFS"/>
    <property type="match status" value="1"/>
</dbReference>
<feature type="transmembrane region" description="Helical" evidence="6">
    <location>
        <begin position="415"/>
        <end position="434"/>
    </location>
</feature>
<feature type="transmembrane region" description="Helical" evidence="6">
    <location>
        <begin position="188"/>
        <end position="209"/>
    </location>
</feature>
<dbReference type="Pfam" id="PF07690">
    <property type="entry name" value="MFS_1"/>
    <property type="match status" value="1"/>
</dbReference>
<evidence type="ECO:0000256" key="3">
    <source>
        <dbReference type="ARBA" id="ARBA00022989"/>
    </source>
</evidence>
<dbReference type="PANTHER" id="PTHR23508">
    <property type="entry name" value="CARBOXYLIC ACID TRANSPORTER PROTEIN HOMOLOG"/>
    <property type="match status" value="1"/>
</dbReference>
<feature type="transmembrane region" description="Helical" evidence="6">
    <location>
        <begin position="289"/>
        <end position="311"/>
    </location>
</feature>
<dbReference type="OrthoDB" id="5296287at2759"/>
<keyword evidence="3 6" id="KW-1133">Transmembrane helix</keyword>
<feature type="transmembrane region" description="Helical" evidence="6">
    <location>
        <begin position="250"/>
        <end position="269"/>
    </location>
</feature>
<evidence type="ECO:0000259" key="7">
    <source>
        <dbReference type="PROSITE" id="PS50850"/>
    </source>
</evidence>
<dbReference type="GO" id="GO:0035879">
    <property type="term" value="P:plasma membrane lactate transport"/>
    <property type="evidence" value="ECO:0007669"/>
    <property type="project" value="TreeGrafter"/>
</dbReference>
<dbReference type="GO" id="GO:0005886">
    <property type="term" value="C:plasma membrane"/>
    <property type="evidence" value="ECO:0007669"/>
    <property type="project" value="TreeGrafter"/>
</dbReference>
<dbReference type="InterPro" id="IPR005829">
    <property type="entry name" value="Sugar_transporter_CS"/>
</dbReference>
<dbReference type="PANTHER" id="PTHR23508:SF10">
    <property type="entry name" value="CARBOXYLIC ACID TRANSPORTER PROTEIN HOMOLOG"/>
    <property type="match status" value="1"/>
</dbReference>
<feature type="transmembrane region" description="Helical" evidence="6">
    <location>
        <begin position="76"/>
        <end position="94"/>
    </location>
</feature>
<dbReference type="InParanoid" id="A0A1Y2G139"/>
<feature type="transmembrane region" description="Helical" evidence="6">
    <location>
        <begin position="127"/>
        <end position="147"/>
    </location>
</feature>
<accession>A0A1Y2G139</accession>
<comment type="caution">
    <text evidence="8">The sequence shown here is derived from an EMBL/GenBank/DDBJ whole genome shotgun (WGS) entry which is preliminary data.</text>
</comment>
<feature type="domain" description="Major facilitator superfamily (MFS) profile" evidence="7">
    <location>
        <begin position="36"/>
        <end position="438"/>
    </location>
</feature>
<evidence type="ECO:0000256" key="5">
    <source>
        <dbReference type="SAM" id="MobiDB-lite"/>
    </source>
</evidence>
<evidence type="ECO:0000313" key="8">
    <source>
        <dbReference type="EMBL" id="ORY89439.1"/>
    </source>
</evidence>
<reference evidence="8 9" key="1">
    <citation type="submission" date="2016-07" db="EMBL/GenBank/DDBJ databases">
        <title>Pervasive Adenine N6-methylation of Active Genes in Fungi.</title>
        <authorList>
            <consortium name="DOE Joint Genome Institute"/>
            <person name="Mondo S.J."/>
            <person name="Dannebaum R.O."/>
            <person name="Kuo R.C."/>
            <person name="Labutti K."/>
            <person name="Haridas S."/>
            <person name="Kuo A."/>
            <person name="Salamov A."/>
            <person name="Ahrendt S.R."/>
            <person name="Lipzen A."/>
            <person name="Sullivan W."/>
            <person name="Andreopoulos W.B."/>
            <person name="Clum A."/>
            <person name="Lindquist E."/>
            <person name="Daum C."/>
            <person name="Ramamoorthy G.K."/>
            <person name="Gryganskyi A."/>
            <person name="Culley D."/>
            <person name="Magnuson J.K."/>
            <person name="James T.Y."/>
            <person name="O'Malley M.A."/>
            <person name="Stajich J.E."/>
            <person name="Spatafora J.W."/>
            <person name="Visel A."/>
            <person name="Grigoriev I.V."/>
        </authorList>
    </citation>
    <scope>NUCLEOTIDE SEQUENCE [LARGE SCALE GENOMIC DNA]</scope>
    <source>
        <strain evidence="8 9">62-1032</strain>
    </source>
</reference>
<dbReference type="AlphaFoldDB" id="A0A1Y2G139"/>
<dbReference type="PROSITE" id="PS00217">
    <property type="entry name" value="SUGAR_TRANSPORT_2"/>
    <property type="match status" value="1"/>
</dbReference>
<sequence length="491" mass="53202">MNAFVANLPRLPKREEHQSVNPITLIRSLTWLQHAFFASAWIAWTCDAIDFFAVSLSVTSLSKVYDQSTHNITTSITLTLLFRPLGAIIFGLLSDRYGRKWPLIANLVACAVLSLGTGFAATYGAFLGVRCLFGIAMGGIWGQCASLGLENMPAEARGLFSGILQQGYAFGYLIAAIINLYAVPKHDYRILFFIGAGISLFAAIVRLLLPESQYFAERSAAAKLEGTQVSSAQKSKIFISEAGKALRLHWIRCIFAILLMTGFNFYSHGSQDLYPVYIEDGKGLSKHTATVATIMGNCGAIAGGFIAGWASQYLGRRITVIVCCIWTCCFLPLWLLPNTFPGLGAGAFLLQMGVQGAWSVVPIWLSEISPVAYRASFPGIAYQLGNMVSAASAQIETTAGDTLKTPEGLPDYGKVSAILIGVVSGWLIVCCIVGREDHGAHFERGKAAFEKGGGLDEIDDRHDRLPEPRGDEEKGSVAHEEKGQVQQREIA</sequence>
<protein>
    <submittedName>
        <fullName evidence="8">Carboxylic acid transporter</fullName>
    </submittedName>
</protein>
<feature type="region of interest" description="Disordered" evidence="5">
    <location>
        <begin position="452"/>
        <end position="491"/>
    </location>
</feature>
<feature type="compositionally biased region" description="Basic and acidic residues" evidence="5">
    <location>
        <begin position="459"/>
        <end position="483"/>
    </location>
</feature>
<dbReference type="SUPFAM" id="SSF103473">
    <property type="entry name" value="MFS general substrate transporter"/>
    <property type="match status" value="1"/>
</dbReference>
<dbReference type="Gene3D" id="1.20.1250.20">
    <property type="entry name" value="MFS general substrate transporter like domains"/>
    <property type="match status" value="2"/>
</dbReference>
<evidence type="ECO:0000256" key="4">
    <source>
        <dbReference type="ARBA" id="ARBA00023136"/>
    </source>
</evidence>
<dbReference type="Proteomes" id="UP000193467">
    <property type="component" value="Unassembled WGS sequence"/>
</dbReference>
<dbReference type="FunFam" id="1.20.1250.20:FF:000340">
    <property type="entry name" value="MFS transporter, SHS family, lactate transporter"/>
    <property type="match status" value="1"/>
</dbReference>
<keyword evidence="4 6" id="KW-0472">Membrane</keyword>
<keyword evidence="2 6" id="KW-0812">Transmembrane</keyword>
<dbReference type="CDD" id="cd17316">
    <property type="entry name" value="MFS_SV2_like"/>
    <property type="match status" value="1"/>
</dbReference>
<feature type="transmembrane region" description="Helical" evidence="6">
    <location>
        <begin position="101"/>
        <end position="121"/>
    </location>
</feature>
<dbReference type="EMBL" id="MCGR01000006">
    <property type="protein sequence ID" value="ORY89439.1"/>
    <property type="molecule type" value="Genomic_DNA"/>
</dbReference>
<organism evidence="8 9">
    <name type="scientific">Leucosporidium creatinivorum</name>
    <dbReference type="NCBI Taxonomy" id="106004"/>
    <lineage>
        <taxon>Eukaryota</taxon>
        <taxon>Fungi</taxon>
        <taxon>Dikarya</taxon>
        <taxon>Basidiomycota</taxon>
        <taxon>Pucciniomycotina</taxon>
        <taxon>Microbotryomycetes</taxon>
        <taxon>Leucosporidiales</taxon>
        <taxon>Leucosporidium</taxon>
    </lineage>
</organism>
<keyword evidence="9" id="KW-1185">Reference proteome</keyword>
<evidence type="ECO:0000256" key="1">
    <source>
        <dbReference type="ARBA" id="ARBA00004141"/>
    </source>
</evidence>
<comment type="subcellular location">
    <subcellularLocation>
        <location evidence="1">Membrane</location>
        <topology evidence="1">Multi-pass membrane protein</topology>
    </subcellularLocation>
</comment>
<dbReference type="GO" id="GO:0015355">
    <property type="term" value="F:secondary active monocarboxylate transmembrane transporter activity"/>
    <property type="evidence" value="ECO:0007669"/>
    <property type="project" value="TreeGrafter"/>
</dbReference>
<feature type="transmembrane region" description="Helical" evidence="6">
    <location>
        <begin position="159"/>
        <end position="182"/>
    </location>
</feature>
<feature type="transmembrane region" description="Helical" evidence="6">
    <location>
        <begin position="318"/>
        <end position="336"/>
    </location>
</feature>
<evidence type="ECO:0000256" key="2">
    <source>
        <dbReference type="ARBA" id="ARBA00022692"/>
    </source>
</evidence>
<dbReference type="InterPro" id="IPR020846">
    <property type="entry name" value="MFS_dom"/>
</dbReference>
<gene>
    <name evidence="8" type="ORF">BCR35DRAFT_288146</name>
</gene>
<evidence type="ECO:0000256" key="6">
    <source>
        <dbReference type="SAM" id="Phobius"/>
    </source>
</evidence>
<feature type="transmembrane region" description="Helical" evidence="6">
    <location>
        <begin position="35"/>
        <end position="56"/>
    </location>
</feature>
<dbReference type="InterPro" id="IPR036259">
    <property type="entry name" value="MFS_trans_sf"/>
</dbReference>
<proteinExistence type="predicted"/>
<dbReference type="STRING" id="106004.A0A1Y2G139"/>
<name>A0A1Y2G139_9BASI</name>